<accession>A0AAU6U1D2</accession>
<dbReference type="Gene3D" id="2.60.120.200">
    <property type="match status" value="1"/>
</dbReference>
<keyword evidence="1" id="KW-0732">Signal</keyword>
<dbReference type="EMBL" id="CP095353">
    <property type="protein sequence ID" value="XAG67933.1"/>
    <property type="molecule type" value="Genomic_DNA"/>
</dbReference>
<evidence type="ECO:0000259" key="2">
    <source>
        <dbReference type="Pfam" id="PF09009"/>
    </source>
</evidence>
<feature type="signal peptide" evidence="1">
    <location>
        <begin position="1"/>
        <end position="26"/>
    </location>
</feature>
<proteinExistence type="predicted"/>
<dbReference type="SUPFAM" id="SSF56399">
    <property type="entry name" value="ADP-ribosylation"/>
    <property type="match status" value="1"/>
</dbReference>
<name>A0AAU6U1D2_UNCXX</name>
<sequence>MRKNAKWASLLSGLAMLGGVISPAMAEESFNLWQECATRCNLDLGQGVRSSQLDLSTLLDEQAEQGVLHYSMVLGEGSNSLKLAIDNALTLRSDGSSITLTSATAGKEPRSYSYHRQGKGSWSLHWLVPVGNEAPASIKVFFHELDAGSDISHISPIYSIEVSDALLRNMAKNATLYVRHVENNEVNRTLTLSAAGVGFVAAPTHHSRQKRWSEWHTGKVLCLLDPLDAVYNYLSQRSCNLGDTWEGKVYRILAGAPASHDTHIVPTAISHRLHFAKADSLAALTTHQVCAIPLEALARSRQPRGWEELSQCGYPVHNLITLYVLTRLPWSQLDSVIAQALSHTTPEDGSTPRGQLAQAIRENPAQARLALTMAAAQSDAFTRQHAHNTQEQAASADVVNLTCPAADLNCLAPADSANALQERDYPNGASFLGEGESVRFTTAGTQNWSMARLSQAHQQLIDSGYAFVGYHGTFIEAAHSIVFEGVHERDQSSIAPWQGFYVAGDPALAYGYAQDQDADERGRIRNGVLLRVYVPRTALPRLYATSLTLASPDAVDEVSRLIGHPLPLQLDAITGPEEEGGRLETILGWRLAEQAVVIPSTIPTDPRNVGGNLDPATVLQEERAISTLPDYVTTPRDEL</sequence>
<evidence type="ECO:0000259" key="3">
    <source>
        <dbReference type="Pfam" id="PF09101"/>
    </source>
</evidence>
<organism evidence="5">
    <name type="scientific">bacterium 19CA06SA08-2</name>
    <dbReference type="NCBI Taxonomy" id="2920658"/>
    <lineage>
        <taxon>Bacteria</taxon>
    </lineage>
</organism>
<dbReference type="Pfam" id="PF09009">
    <property type="entry name" value="Exotox-A_cataly"/>
    <property type="match status" value="1"/>
</dbReference>
<evidence type="ECO:0000313" key="5">
    <source>
        <dbReference type="EMBL" id="XAG67933.1"/>
    </source>
</evidence>
<dbReference type="CDD" id="cd01436">
    <property type="entry name" value="Dipth_tox_like"/>
    <property type="match status" value="1"/>
</dbReference>
<dbReference type="Pfam" id="PF09101">
    <property type="entry name" value="Exotox-A_bind"/>
    <property type="match status" value="1"/>
</dbReference>
<feature type="domain" description="Exotoxin A binding" evidence="3">
    <location>
        <begin position="27"/>
        <end position="275"/>
    </location>
</feature>
<evidence type="ECO:0000256" key="1">
    <source>
        <dbReference type="SAM" id="SignalP"/>
    </source>
</evidence>
<dbReference type="InterPro" id="IPR015185">
    <property type="entry name" value="Exotox-A_bind"/>
</dbReference>
<feature type="chain" id="PRO_5043335681" evidence="1">
    <location>
        <begin position="27"/>
        <end position="639"/>
    </location>
</feature>
<dbReference type="InterPro" id="IPR015186">
    <property type="entry name" value="Exotox-A_middle_dom"/>
</dbReference>
<dbReference type="InterPro" id="IPR015099">
    <property type="entry name" value="Exotox-A_cataly_dom"/>
</dbReference>
<dbReference type="InterPro" id="IPR036478">
    <property type="entry name" value="Exotox-A_middle_dom_sf"/>
</dbReference>
<dbReference type="Gene3D" id="3.90.175.10">
    <property type="entry name" value="Diphtheria Toxin, domain 1"/>
    <property type="match status" value="1"/>
</dbReference>
<dbReference type="Pfam" id="PF09102">
    <property type="entry name" value="Exotox-A_target"/>
    <property type="match status" value="1"/>
</dbReference>
<dbReference type="SUPFAM" id="SSF49899">
    <property type="entry name" value="Concanavalin A-like lectins/glucanases"/>
    <property type="match status" value="1"/>
</dbReference>
<gene>
    <name evidence="5" type="ORF">MRM75_14955</name>
</gene>
<evidence type="ECO:0000259" key="4">
    <source>
        <dbReference type="Pfam" id="PF09102"/>
    </source>
</evidence>
<dbReference type="AlphaFoldDB" id="A0AAU6U1D2"/>
<dbReference type="Gene3D" id="3.90.1350.10">
    <property type="entry name" value="Exotoxin A, middle domain"/>
    <property type="match status" value="1"/>
</dbReference>
<dbReference type="GO" id="GO:0047286">
    <property type="term" value="F:NAD+-diphthamide ADP-ribosyltransferase activity"/>
    <property type="evidence" value="ECO:0007669"/>
    <property type="project" value="InterPro"/>
</dbReference>
<protein>
    <submittedName>
        <fullName evidence="5">Exotoxin</fullName>
    </submittedName>
</protein>
<dbReference type="SUPFAM" id="SSF56864">
    <property type="entry name" value="Exotoxin A, middle domain"/>
    <property type="match status" value="1"/>
</dbReference>
<feature type="domain" description="Exotoxin A catalytic" evidence="2">
    <location>
        <begin position="453"/>
        <end position="623"/>
    </location>
</feature>
<feature type="domain" description="Exotoxin A middle" evidence="4">
    <location>
        <begin position="278"/>
        <end position="415"/>
    </location>
</feature>
<reference evidence="5" key="1">
    <citation type="submission" date="2022-03" db="EMBL/GenBank/DDBJ databases">
        <title>Sea Food Isolates.</title>
        <authorList>
            <person name="Li c."/>
        </authorList>
    </citation>
    <scope>NUCLEOTIDE SEQUENCE</scope>
    <source>
        <strain evidence="5">19CA06SA08-2</strain>
    </source>
</reference>
<dbReference type="InterPro" id="IPR013320">
    <property type="entry name" value="ConA-like_dom_sf"/>
</dbReference>